<dbReference type="EMBL" id="ML178815">
    <property type="protein sequence ID" value="TFL06399.1"/>
    <property type="molecule type" value="Genomic_DNA"/>
</dbReference>
<keyword evidence="4" id="KW-1185">Reference proteome</keyword>
<gene>
    <name evidence="3" type="ORF">BDV98DRAFT_540585</name>
</gene>
<dbReference type="STRING" id="1884261.A0A5C3R1D1"/>
<evidence type="ECO:0000259" key="2">
    <source>
        <dbReference type="PROSITE" id="PS50263"/>
    </source>
</evidence>
<keyword evidence="1" id="KW-0812">Transmembrane</keyword>
<evidence type="ECO:0000313" key="3">
    <source>
        <dbReference type="EMBL" id="TFL06399.1"/>
    </source>
</evidence>
<reference evidence="3 4" key="1">
    <citation type="journal article" date="2019" name="Nat. Ecol. Evol.">
        <title>Megaphylogeny resolves global patterns of mushroom evolution.</title>
        <authorList>
            <person name="Varga T."/>
            <person name="Krizsan K."/>
            <person name="Foldi C."/>
            <person name="Dima B."/>
            <person name="Sanchez-Garcia M."/>
            <person name="Sanchez-Ramirez S."/>
            <person name="Szollosi G.J."/>
            <person name="Szarkandi J.G."/>
            <person name="Papp V."/>
            <person name="Albert L."/>
            <person name="Andreopoulos W."/>
            <person name="Angelini C."/>
            <person name="Antonin V."/>
            <person name="Barry K.W."/>
            <person name="Bougher N.L."/>
            <person name="Buchanan P."/>
            <person name="Buyck B."/>
            <person name="Bense V."/>
            <person name="Catcheside P."/>
            <person name="Chovatia M."/>
            <person name="Cooper J."/>
            <person name="Damon W."/>
            <person name="Desjardin D."/>
            <person name="Finy P."/>
            <person name="Geml J."/>
            <person name="Haridas S."/>
            <person name="Hughes K."/>
            <person name="Justo A."/>
            <person name="Karasinski D."/>
            <person name="Kautmanova I."/>
            <person name="Kiss B."/>
            <person name="Kocsube S."/>
            <person name="Kotiranta H."/>
            <person name="LaButti K.M."/>
            <person name="Lechner B.E."/>
            <person name="Liimatainen K."/>
            <person name="Lipzen A."/>
            <person name="Lukacs Z."/>
            <person name="Mihaltcheva S."/>
            <person name="Morgado L.N."/>
            <person name="Niskanen T."/>
            <person name="Noordeloos M.E."/>
            <person name="Ohm R.A."/>
            <person name="Ortiz-Santana B."/>
            <person name="Ovrebo C."/>
            <person name="Racz N."/>
            <person name="Riley R."/>
            <person name="Savchenko A."/>
            <person name="Shiryaev A."/>
            <person name="Soop K."/>
            <person name="Spirin V."/>
            <person name="Szebenyi C."/>
            <person name="Tomsovsky M."/>
            <person name="Tulloss R.E."/>
            <person name="Uehling J."/>
            <person name="Grigoriev I.V."/>
            <person name="Vagvolgyi C."/>
            <person name="Papp T."/>
            <person name="Martin F.M."/>
            <person name="Miettinen O."/>
            <person name="Hibbett D.S."/>
            <person name="Nagy L.G."/>
        </authorList>
    </citation>
    <scope>NUCLEOTIDE SEQUENCE [LARGE SCALE GENOMIC DNA]</scope>
    <source>
        <strain evidence="3 4">CBS 309.79</strain>
    </source>
</reference>
<dbReference type="AlphaFoldDB" id="A0A5C3R1D1"/>
<accession>A0A5C3R1D1</accession>
<dbReference type="InterPro" id="IPR036526">
    <property type="entry name" value="C-N_Hydrolase_sf"/>
</dbReference>
<keyword evidence="1" id="KW-0472">Membrane</keyword>
<feature type="transmembrane region" description="Helical" evidence="1">
    <location>
        <begin position="121"/>
        <end position="140"/>
    </location>
</feature>
<organism evidence="3 4">
    <name type="scientific">Pterulicium gracile</name>
    <dbReference type="NCBI Taxonomy" id="1884261"/>
    <lineage>
        <taxon>Eukaryota</taxon>
        <taxon>Fungi</taxon>
        <taxon>Dikarya</taxon>
        <taxon>Basidiomycota</taxon>
        <taxon>Agaricomycotina</taxon>
        <taxon>Agaricomycetes</taxon>
        <taxon>Agaricomycetidae</taxon>
        <taxon>Agaricales</taxon>
        <taxon>Pleurotineae</taxon>
        <taxon>Pterulaceae</taxon>
        <taxon>Pterulicium</taxon>
    </lineage>
</organism>
<protein>
    <recommendedName>
        <fullName evidence="2">CN hydrolase domain-containing protein</fullName>
    </recommendedName>
</protein>
<evidence type="ECO:0000313" key="4">
    <source>
        <dbReference type="Proteomes" id="UP000305067"/>
    </source>
</evidence>
<dbReference type="Gene3D" id="3.60.110.10">
    <property type="entry name" value="Carbon-nitrogen hydrolase"/>
    <property type="match status" value="1"/>
</dbReference>
<dbReference type="OrthoDB" id="2626014at2759"/>
<feature type="transmembrane region" description="Helical" evidence="1">
    <location>
        <begin position="88"/>
        <end position="109"/>
    </location>
</feature>
<keyword evidence="1" id="KW-1133">Transmembrane helix</keyword>
<name>A0A5C3R1D1_9AGAR</name>
<dbReference type="SUPFAM" id="SSF56317">
    <property type="entry name" value="Carbon-nitrogen hydrolase"/>
    <property type="match status" value="1"/>
</dbReference>
<feature type="domain" description="CN hydrolase" evidence="2">
    <location>
        <begin position="259"/>
        <end position="514"/>
    </location>
</feature>
<dbReference type="InterPro" id="IPR003010">
    <property type="entry name" value="C-N_Hydrolase"/>
</dbReference>
<dbReference type="PROSITE" id="PS50263">
    <property type="entry name" value="CN_HYDROLASE"/>
    <property type="match status" value="1"/>
</dbReference>
<proteinExistence type="predicted"/>
<evidence type="ECO:0000256" key="1">
    <source>
        <dbReference type="SAM" id="Phobius"/>
    </source>
</evidence>
<dbReference type="Proteomes" id="UP000305067">
    <property type="component" value="Unassembled WGS sequence"/>
</dbReference>
<feature type="transmembrane region" description="Helical" evidence="1">
    <location>
        <begin position="526"/>
        <end position="546"/>
    </location>
</feature>
<feature type="transmembrane region" description="Helical" evidence="1">
    <location>
        <begin position="62"/>
        <end position="82"/>
    </location>
</feature>
<sequence length="586" mass="63671">MASSITTAFLQYPTPTYVLTASTLGLFLDTTPDAASSVVAISLLQLHSQHAHRRQNALRNHIILLLSLSLATSVAMLGPSLTALSSPAMSIITLYNMSLVKNTIALLIIQVNTLLSSRISARHATITLFPALWTSAWYLVALTSPVGKLFTWTPASGLERYEWLIPYTGSIAVDWVTSSWANILTQFVGSWFMGTARKDTLDEDELIGDLVDAPVSSTSPQAAGSRSLAFGGFLLALTIPSHIWSELPTPAYSPGMTPFSVGCILPTLARSKHTRPTLDDYIYESKQYANRADVLLWPESAVHFDNPEDRDAAFGQISREVIGSSVAVSFEETVRDVTKPEGRTAIKRLGVAIVNKDGVQAQYFKQHLVPVAESFSIVRWDLPPAIYELPLRAPKGVKSPDWAPAPKFTRPIPLTMSICLDFAFPTAFTSLTARPSLILAPGRTWHVSISRMLLEQTRLRAVEIGSTALWCDAGEESSANSALSGIVGAQRREPYQIGRGSWVQTIGIPYPFDTAGQTLYARIGSAGGLLVVWLVAISSAHSLMLVGVSSLGKKRIAAALGGSWDLVRSSWLHQRAPPVQEQDLLH</sequence>